<dbReference type="PANTHER" id="PTHR30595:SF6">
    <property type="entry name" value="SCHLAFEN ALBA-2 DOMAIN-CONTAINING PROTEIN"/>
    <property type="match status" value="1"/>
</dbReference>
<comment type="caution">
    <text evidence="2">The sequence shown here is derived from an EMBL/GenBank/DDBJ whole genome shotgun (WGS) entry which is preliminary data.</text>
</comment>
<evidence type="ECO:0000259" key="1">
    <source>
        <dbReference type="Pfam" id="PF04326"/>
    </source>
</evidence>
<dbReference type="PANTHER" id="PTHR30595">
    <property type="entry name" value="GLPR-RELATED TRANSCRIPTIONAL REPRESSOR"/>
    <property type="match status" value="1"/>
</dbReference>
<dbReference type="Proteomes" id="UP000517106">
    <property type="component" value="Unassembled WGS sequence"/>
</dbReference>
<protein>
    <submittedName>
        <fullName evidence="2">Putative DNA binding domain-containing protein</fullName>
    </submittedName>
</protein>
<organism evidence="2 3">
    <name type="scientific">Limosilactobacillus rudii</name>
    <dbReference type="NCBI Taxonomy" id="2759755"/>
    <lineage>
        <taxon>Bacteria</taxon>
        <taxon>Bacillati</taxon>
        <taxon>Bacillota</taxon>
        <taxon>Bacilli</taxon>
        <taxon>Lactobacillales</taxon>
        <taxon>Lactobacillaceae</taxon>
        <taxon>Limosilactobacillus</taxon>
    </lineage>
</organism>
<gene>
    <name evidence="2" type="ORF">H5S09_03870</name>
</gene>
<name>A0A7W3UL70_9LACO</name>
<dbReference type="Pfam" id="PF04326">
    <property type="entry name" value="SLFN_AlbA_2"/>
    <property type="match status" value="1"/>
</dbReference>
<keyword evidence="3" id="KW-1185">Reference proteome</keyword>
<dbReference type="InterPro" id="IPR038461">
    <property type="entry name" value="Schlafen_AlbA_2_dom_sf"/>
</dbReference>
<accession>A0A7W3UL70</accession>
<evidence type="ECO:0000313" key="2">
    <source>
        <dbReference type="EMBL" id="MBB1097090.1"/>
    </source>
</evidence>
<dbReference type="InterPro" id="IPR038475">
    <property type="entry name" value="RecG_C_sf"/>
</dbReference>
<feature type="domain" description="Schlafen AlbA-2" evidence="1">
    <location>
        <begin position="13"/>
        <end position="128"/>
    </location>
</feature>
<reference evidence="2 3" key="1">
    <citation type="submission" date="2020-07" db="EMBL/GenBank/DDBJ databases">
        <title>Description of Limosilactobacillus balticus sp. nov., Limosilactobacillus agrestis sp. nov., Limosilactobacillus albertensis sp. nov., Limosilactobacillus rudii sp. nov., Limosilactobacillus fastidiosus sp. nov., five novel Limosilactobacillus species isolated from the vertebrate gastrointestinal tract, and proposal of 6 subspecies of Limosilactobacillus reuteri adapted to the gastrointestinal tract of specific vertebrate hosts.</title>
        <authorList>
            <person name="Li F."/>
            <person name="Cheng C."/>
            <person name="Zheng J."/>
            <person name="Quevedo R.M."/>
            <person name="Li J."/>
            <person name="Roos S."/>
            <person name="Gaenzle M.G."/>
            <person name="Walter J."/>
        </authorList>
    </citation>
    <scope>NUCLEOTIDE SEQUENCE [LARGE SCALE GENOMIC DNA]</scope>
    <source>
        <strain evidence="2 3">STM2_1</strain>
    </source>
</reference>
<dbReference type="Gene3D" id="3.30.950.30">
    <property type="entry name" value="Schlafen, AAA domain"/>
    <property type="match status" value="1"/>
</dbReference>
<dbReference type="Gene3D" id="3.30.565.60">
    <property type="match status" value="1"/>
</dbReference>
<evidence type="ECO:0000313" key="3">
    <source>
        <dbReference type="Proteomes" id="UP000517106"/>
    </source>
</evidence>
<dbReference type="RefSeq" id="WP_182595837.1">
    <property type="nucleotide sequence ID" value="NZ_JACIVA010000040.1"/>
</dbReference>
<dbReference type="AlphaFoldDB" id="A0A7W3UL70"/>
<dbReference type="EMBL" id="JACIVA010000040">
    <property type="protein sequence ID" value="MBB1097090.1"/>
    <property type="molecule type" value="Genomic_DNA"/>
</dbReference>
<proteinExistence type="predicted"/>
<dbReference type="InterPro" id="IPR007421">
    <property type="entry name" value="Schlafen_AlbA_2_dom"/>
</dbReference>
<dbReference type="Pfam" id="PF13749">
    <property type="entry name" value="HATPase_c_4"/>
    <property type="match status" value="1"/>
</dbReference>
<sequence>MKTASKTLLTRAEGQEFDRKAAEFDRRSLANILVSFANADGGTVALGIRNKEFEGIDHLDTHKINDFKQVGYDLIHPALKVKTEFQKVTVNGKDNRIMLLTVESSDKYVYSNSKDEVYLRIGDESKKLTYKQIESLNYSKDIRSYEQETVETALLEDLDQDLLEQYKKLNHFNGDDVWKLLFSRGFANRKMTSDDSYVYKLNVAGVLMFAEMPDAFIPGARVRFIRYSGTQAGVGENLDVIKEAMIEGPLPKVIEQADNIVKSQLREFTSLNVETGKFETVPEYPKGTWLEGIVNAVTHRAYNLNGDDIRIIMYDDRIIIHSPGDLPSIVTVDNIRTTHYSRNPNIARALVQFGWVREFGEGVDRMYKNMEEYFLEDPEYVATNAYTELTLRNNIVMRNSRRKEEISKITNYDFTKLTYPERAALIYAYEHKELRPKEFISSNSKLHPSTARKALSDLTKLELLERHADSPTSPNTYYTLKTQK</sequence>